<dbReference type="RefSeq" id="WP_328586454.1">
    <property type="nucleotide sequence ID" value="NZ_FOTG01000010.1"/>
</dbReference>
<gene>
    <name evidence="1" type="ORF">SAMN02910290_01657</name>
</gene>
<name>A0A1I4HD46_STREI</name>
<feature type="non-terminal residue" evidence="1">
    <location>
        <position position="1"/>
    </location>
</feature>
<reference evidence="1 2" key="1">
    <citation type="submission" date="2016-10" db="EMBL/GenBank/DDBJ databases">
        <authorList>
            <person name="Varghese N."/>
            <person name="Submissions S."/>
        </authorList>
    </citation>
    <scope>NUCLEOTIDE SEQUENCE [LARGE SCALE GENOMIC DNA]</scope>
    <source>
        <strain evidence="1 2">JB1</strain>
    </source>
</reference>
<proteinExistence type="predicted"/>
<dbReference type="EMBL" id="FOTG01000010">
    <property type="protein sequence ID" value="SFL40085.1"/>
    <property type="molecule type" value="Genomic_DNA"/>
</dbReference>
<comment type="caution">
    <text evidence="1">The sequence shown here is derived from an EMBL/GenBank/DDBJ whole genome shotgun (WGS) entry which is preliminary data.</text>
</comment>
<organism evidence="1 2">
    <name type="scientific">Streptococcus equinus JB1</name>
    <dbReference type="NCBI Taxonomy" id="1294274"/>
    <lineage>
        <taxon>Bacteria</taxon>
        <taxon>Bacillati</taxon>
        <taxon>Bacillota</taxon>
        <taxon>Bacilli</taxon>
        <taxon>Lactobacillales</taxon>
        <taxon>Streptococcaceae</taxon>
        <taxon>Streptococcus</taxon>
    </lineage>
</organism>
<evidence type="ECO:0000313" key="1">
    <source>
        <dbReference type="EMBL" id="SFL40085.1"/>
    </source>
</evidence>
<dbReference type="Proteomes" id="UP000182793">
    <property type="component" value="Unassembled WGS sequence"/>
</dbReference>
<protein>
    <recommendedName>
        <fullName evidence="3">XRE family transcriptional regulator</fullName>
    </recommendedName>
</protein>
<evidence type="ECO:0008006" key="3">
    <source>
        <dbReference type="Google" id="ProtNLM"/>
    </source>
</evidence>
<accession>A0A1I4HD46</accession>
<sequence length="64" mass="7378">DMKANSKDIEWLLENATQYMISKETNVPQSKISRLKNGKIKMENLTFEVASILTDFSKKLQENS</sequence>
<keyword evidence="2" id="KW-1185">Reference proteome</keyword>
<evidence type="ECO:0000313" key="2">
    <source>
        <dbReference type="Proteomes" id="UP000182793"/>
    </source>
</evidence>